<evidence type="ECO:0000313" key="2">
    <source>
        <dbReference type="EMBL" id="MQL50051.1"/>
    </source>
</evidence>
<accession>A0A7C9GME2</accession>
<dbReference type="Pfam" id="PF04917">
    <property type="entry name" value="Shufflon_N"/>
    <property type="match status" value="1"/>
</dbReference>
<comment type="caution">
    <text evidence="2">The sequence shown here is derived from an EMBL/GenBank/DDBJ whole genome shotgun (WGS) entry which is preliminary data.</text>
</comment>
<name>A0A7C9GME2_9GAMM</name>
<gene>
    <name evidence="2" type="primary">pilV</name>
    <name evidence="2" type="ORF">GEA64_19695</name>
</gene>
<dbReference type="Proteomes" id="UP000481739">
    <property type="component" value="Unassembled WGS sequence"/>
</dbReference>
<protein>
    <submittedName>
        <fullName evidence="2">Shufflon system plasmid conjugative transfer pilus tip adhesin PilV</fullName>
    </submittedName>
</protein>
<proteinExistence type="predicted"/>
<reference evidence="2 3" key="1">
    <citation type="journal article" date="2019" name="Nature">
        <title>A new antibiotic selectively kills Gram-negative pathogens.</title>
        <authorList>
            <person name="Imai Y."/>
            <person name="Meyer K.J."/>
            <person name="Iinishi A."/>
            <person name="Favre-Godal Q."/>
            <person name="Green R."/>
            <person name="Manuse S."/>
            <person name="Caboni M."/>
            <person name="Mori M."/>
            <person name="Niles S."/>
            <person name="Ghiglieri M."/>
            <person name="Honrao C."/>
            <person name="Ma X."/>
            <person name="Guo J.J."/>
            <person name="Makriyannis A."/>
            <person name="Linares-Otoya L."/>
            <person name="Boehringer N."/>
            <person name="Wuisan Z.G."/>
            <person name="Kaur H."/>
            <person name="Wu R."/>
            <person name="Mateus A."/>
            <person name="Typas A."/>
            <person name="Savitski M.M."/>
            <person name="Espinoza J.L."/>
            <person name="O'Rourke A."/>
            <person name="Nelson K.E."/>
            <person name="Hiller S."/>
            <person name="Noinaj N."/>
            <person name="Schaeberle T.F."/>
            <person name="D'Onofrio A."/>
            <person name="Lewis K."/>
        </authorList>
    </citation>
    <scope>NUCLEOTIDE SEQUENCE [LARGE SCALE GENOMIC DNA]</scope>
    <source>
        <strain evidence="2 3">HGB 1456</strain>
    </source>
</reference>
<organism evidence="2 3">
    <name type="scientific">Photorhabdus khanii</name>
    <dbReference type="NCBI Taxonomy" id="1004150"/>
    <lineage>
        <taxon>Bacteria</taxon>
        <taxon>Pseudomonadati</taxon>
        <taxon>Pseudomonadota</taxon>
        <taxon>Gammaproteobacteria</taxon>
        <taxon>Enterobacterales</taxon>
        <taxon>Morganellaceae</taxon>
        <taxon>Photorhabdus</taxon>
    </lineage>
</organism>
<dbReference type="EMBL" id="WHZZ01000012">
    <property type="protein sequence ID" value="MQL50051.1"/>
    <property type="molecule type" value="Genomic_DNA"/>
</dbReference>
<evidence type="ECO:0000313" key="3">
    <source>
        <dbReference type="Proteomes" id="UP000481739"/>
    </source>
</evidence>
<feature type="domain" description="Bacterial shufflon protein N-terminal" evidence="1">
    <location>
        <begin position="21"/>
        <end position="321"/>
    </location>
</feature>
<evidence type="ECO:0000259" key="1">
    <source>
        <dbReference type="Pfam" id="PF04917"/>
    </source>
</evidence>
<sequence length="434" mass="47424">MAFVLAIVLIAAPIGMQKYADYTDQRAWNVTAEHLSTVSQGSRRYIKDNYTTLLNQVKNGKSVSIPGQTLRDKGYLPPGFSLTNNNNQTYTILVARNPAKKDSMVAFVITTDGYEISFKGLRFISQGITGLGGYIYPANIANGAGGSWKINLADFGLKGQSGHITSYLSSEVLGTDAEESDRLYRFKVNGRPDLNRMHTSIDLNNNDINNGRNINAQNGNFNDALTVNNDIRSNNGWIITQNSKGWMNSTYGGGFYMSDNSWIRSLNNKGIYTGGQVKADGRLSTGEFLQLDKISVAGTSCSPNGLVGRDDKGALLSCQSGEWKSNGGGSDYTQVSIAIPASGYIDLNKFVPNAKAVQIRGTGEVHANGNCCPRMGLNVDSVNVFGQGFDTRSSGENQYSAFTFITSPGAHNFTWYTWGWWREQPTLTIIGYWK</sequence>
<dbReference type="AlphaFoldDB" id="A0A7C9GME2"/>
<dbReference type="InterPro" id="IPR007001">
    <property type="entry name" value="Shufflon_N"/>
</dbReference>